<dbReference type="InterPro" id="IPR036116">
    <property type="entry name" value="FN3_sf"/>
</dbReference>
<sequence>MRIYVPVRGRPTPKVTWAKMNTNIKEREGLEIRTSEYDTMLYCENVNRYDGGKYILTLENSSGMKTYTLVVKVLDSPGPPLNLVVKETSKNSAAISWDPPLVDGGSPVKNYIVEKRDAERKAWSTVSTECPKTSFRIQNLEESKFYFFRVLAENEYGIGVPCETKNAVRASGNKNCCFIIT</sequence>
<dbReference type="InterPro" id="IPR036179">
    <property type="entry name" value="Ig-like_dom_sf"/>
</dbReference>
<evidence type="ECO:0000256" key="1">
    <source>
        <dbReference type="ARBA" id="ARBA00023319"/>
    </source>
</evidence>
<keyword evidence="1" id="KW-0393">Immunoglobulin domain</keyword>
<dbReference type="InterPro" id="IPR013098">
    <property type="entry name" value="Ig_I-set"/>
</dbReference>
<evidence type="ECO:0000313" key="4">
    <source>
        <dbReference type="Proteomes" id="UP000314986"/>
    </source>
</evidence>
<dbReference type="AlphaFoldDB" id="A0A4W3ISN2"/>
<dbReference type="CDD" id="cd00063">
    <property type="entry name" value="FN3"/>
    <property type="match status" value="1"/>
</dbReference>
<dbReference type="PRINTS" id="PR00014">
    <property type="entry name" value="FNTYPEIII"/>
</dbReference>
<reference evidence="3" key="5">
    <citation type="submission" date="2025-09" db="UniProtKB">
        <authorList>
            <consortium name="Ensembl"/>
        </authorList>
    </citation>
    <scope>IDENTIFICATION</scope>
</reference>
<dbReference type="GO" id="GO:0045214">
    <property type="term" value="P:sarcomere organization"/>
    <property type="evidence" value="ECO:0007669"/>
    <property type="project" value="TreeGrafter"/>
</dbReference>
<feature type="domain" description="Fibronectin type-III" evidence="2">
    <location>
        <begin position="79"/>
        <end position="173"/>
    </location>
</feature>
<accession>A0A4W3ISN2</accession>
<dbReference type="GO" id="GO:0048738">
    <property type="term" value="P:cardiac muscle tissue development"/>
    <property type="evidence" value="ECO:0007669"/>
    <property type="project" value="TreeGrafter"/>
</dbReference>
<dbReference type="Proteomes" id="UP000314986">
    <property type="component" value="Unassembled WGS sequence"/>
</dbReference>
<dbReference type="SUPFAM" id="SSF49265">
    <property type="entry name" value="Fibronectin type III"/>
    <property type="match status" value="1"/>
</dbReference>
<dbReference type="Pfam" id="PF07679">
    <property type="entry name" value="I-set"/>
    <property type="match status" value="1"/>
</dbReference>
<reference evidence="4" key="3">
    <citation type="journal article" date="2014" name="Nature">
        <title>Elephant shark genome provides unique insights into gnathostome evolution.</title>
        <authorList>
            <consortium name="International Elephant Shark Genome Sequencing Consortium"/>
            <person name="Venkatesh B."/>
            <person name="Lee A.P."/>
            <person name="Ravi V."/>
            <person name="Maurya A.K."/>
            <person name="Lian M.M."/>
            <person name="Swann J.B."/>
            <person name="Ohta Y."/>
            <person name="Flajnik M.F."/>
            <person name="Sutoh Y."/>
            <person name="Kasahara M."/>
            <person name="Hoon S."/>
            <person name="Gangu V."/>
            <person name="Roy S.W."/>
            <person name="Irimia M."/>
            <person name="Korzh V."/>
            <person name="Kondrychyn I."/>
            <person name="Lim Z.W."/>
            <person name="Tay B.H."/>
            <person name="Tohari S."/>
            <person name="Kong K.W."/>
            <person name="Ho S."/>
            <person name="Lorente-Galdos B."/>
            <person name="Quilez J."/>
            <person name="Marques-Bonet T."/>
            <person name="Raney B.J."/>
            <person name="Ingham P.W."/>
            <person name="Tay A."/>
            <person name="Hillier L.W."/>
            <person name="Minx P."/>
            <person name="Boehm T."/>
            <person name="Wilson R.K."/>
            <person name="Brenner S."/>
            <person name="Warren W.C."/>
        </authorList>
    </citation>
    <scope>NUCLEOTIDE SEQUENCE [LARGE SCALE GENOMIC DNA]</scope>
</reference>
<dbReference type="Ensembl" id="ENSCMIT00000032874.1">
    <property type="protein sequence ID" value="ENSCMIP00000032382.1"/>
    <property type="gene ID" value="ENSCMIG00000013841.1"/>
</dbReference>
<proteinExistence type="predicted"/>
<reference evidence="4" key="1">
    <citation type="journal article" date="2006" name="Science">
        <title>Ancient noncoding elements conserved in the human genome.</title>
        <authorList>
            <person name="Venkatesh B."/>
            <person name="Kirkness E.F."/>
            <person name="Loh Y.H."/>
            <person name="Halpern A.L."/>
            <person name="Lee A.P."/>
            <person name="Johnson J."/>
            <person name="Dandona N."/>
            <person name="Viswanathan L.D."/>
            <person name="Tay A."/>
            <person name="Venter J.C."/>
            <person name="Strausberg R.L."/>
            <person name="Brenner S."/>
        </authorList>
    </citation>
    <scope>NUCLEOTIDE SEQUENCE [LARGE SCALE GENOMIC DNA]</scope>
</reference>
<protein>
    <recommendedName>
        <fullName evidence="2">Fibronectin type-III domain-containing protein</fullName>
    </recommendedName>
</protein>
<dbReference type="SMART" id="SM00060">
    <property type="entry name" value="FN3"/>
    <property type="match status" value="1"/>
</dbReference>
<dbReference type="InterPro" id="IPR013783">
    <property type="entry name" value="Ig-like_fold"/>
</dbReference>
<organism evidence="3 4">
    <name type="scientific">Callorhinchus milii</name>
    <name type="common">Ghost shark</name>
    <dbReference type="NCBI Taxonomy" id="7868"/>
    <lineage>
        <taxon>Eukaryota</taxon>
        <taxon>Metazoa</taxon>
        <taxon>Chordata</taxon>
        <taxon>Craniata</taxon>
        <taxon>Vertebrata</taxon>
        <taxon>Chondrichthyes</taxon>
        <taxon>Holocephali</taxon>
        <taxon>Chimaeriformes</taxon>
        <taxon>Callorhinchidae</taxon>
        <taxon>Callorhinchus</taxon>
    </lineage>
</organism>
<keyword evidence="4" id="KW-1185">Reference proteome</keyword>
<evidence type="ECO:0000259" key="2">
    <source>
        <dbReference type="PROSITE" id="PS50853"/>
    </source>
</evidence>
<dbReference type="Gene3D" id="2.60.40.10">
    <property type="entry name" value="Immunoglobulins"/>
    <property type="match status" value="2"/>
</dbReference>
<dbReference type="InterPro" id="IPR003961">
    <property type="entry name" value="FN3_dom"/>
</dbReference>
<reference evidence="3" key="4">
    <citation type="submission" date="2025-08" db="UniProtKB">
        <authorList>
            <consortium name="Ensembl"/>
        </authorList>
    </citation>
    <scope>IDENTIFICATION</scope>
</reference>
<reference evidence="4" key="2">
    <citation type="journal article" date="2007" name="PLoS Biol.">
        <title>Survey sequencing and comparative analysis of the elephant shark (Callorhinchus milii) genome.</title>
        <authorList>
            <person name="Venkatesh B."/>
            <person name="Kirkness E.F."/>
            <person name="Loh Y.H."/>
            <person name="Halpern A.L."/>
            <person name="Lee A.P."/>
            <person name="Johnson J."/>
            <person name="Dandona N."/>
            <person name="Viswanathan L.D."/>
            <person name="Tay A."/>
            <person name="Venter J.C."/>
            <person name="Strausberg R.L."/>
            <person name="Brenner S."/>
        </authorList>
    </citation>
    <scope>NUCLEOTIDE SEQUENCE [LARGE SCALE GENOMIC DNA]</scope>
</reference>
<dbReference type="PROSITE" id="PS50853">
    <property type="entry name" value="FN3"/>
    <property type="match status" value="1"/>
</dbReference>
<name>A0A4W3ISN2_CALMI</name>
<dbReference type="GO" id="GO:0031430">
    <property type="term" value="C:M band"/>
    <property type="evidence" value="ECO:0007669"/>
    <property type="project" value="TreeGrafter"/>
</dbReference>
<dbReference type="FunFam" id="2.60.40.10:FF:000003">
    <property type="entry name" value="Titin isoform E"/>
    <property type="match status" value="1"/>
</dbReference>
<dbReference type="GeneTree" id="ENSGT01150000286978"/>
<dbReference type="FunFam" id="2.60.40.10:FF:000002">
    <property type="entry name" value="Titin a"/>
    <property type="match status" value="1"/>
</dbReference>
<dbReference type="PANTHER" id="PTHR14340">
    <property type="entry name" value="MICROFIBRIL-ASSOCIATED GLYCOPROTEIN 3"/>
    <property type="match status" value="1"/>
</dbReference>
<dbReference type="Pfam" id="PF00041">
    <property type="entry name" value="fn3"/>
    <property type="match status" value="1"/>
</dbReference>
<dbReference type="PANTHER" id="PTHR14340:SF13">
    <property type="entry name" value="TITIN"/>
    <property type="match status" value="1"/>
</dbReference>
<evidence type="ECO:0000313" key="3">
    <source>
        <dbReference type="Ensembl" id="ENSCMIP00000032382.1"/>
    </source>
</evidence>
<dbReference type="GO" id="GO:0008307">
    <property type="term" value="F:structural constituent of muscle"/>
    <property type="evidence" value="ECO:0007669"/>
    <property type="project" value="TreeGrafter"/>
</dbReference>
<dbReference type="SUPFAM" id="SSF48726">
    <property type="entry name" value="Immunoglobulin"/>
    <property type="match status" value="1"/>
</dbReference>